<protein>
    <recommendedName>
        <fullName evidence="4">Flagella basal body P-ring formation protein FlgA</fullName>
    </recommendedName>
</protein>
<evidence type="ECO:0000256" key="3">
    <source>
        <dbReference type="ARBA" id="ARBA00022764"/>
    </source>
</evidence>
<evidence type="ECO:0000256" key="1">
    <source>
        <dbReference type="ARBA" id="ARBA00004418"/>
    </source>
</evidence>
<dbReference type="Proteomes" id="UP000292120">
    <property type="component" value="Unassembled WGS sequence"/>
</dbReference>
<evidence type="ECO:0000256" key="2">
    <source>
        <dbReference type="ARBA" id="ARBA00022729"/>
    </source>
</evidence>
<comment type="similarity">
    <text evidence="4">Belongs to the FlgA family.</text>
</comment>
<dbReference type="Pfam" id="PF13144">
    <property type="entry name" value="ChapFlgA"/>
    <property type="match status" value="1"/>
</dbReference>
<feature type="signal peptide" evidence="4">
    <location>
        <begin position="1"/>
        <end position="30"/>
    </location>
</feature>
<organism evidence="6 7">
    <name type="scientific">Aquabacterium lacunae</name>
    <dbReference type="NCBI Taxonomy" id="2528630"/>
    <lineage>
        <taxon>Bacteria</taxon>
        <taxon>Pseudomonadati</taxon>
        <taxon>Pseudomonadota</taxon>
        <taxon>Betaproteobacteria</taxon>
        <taxon>Burkholderiales</taxon>
        <taxon>Aquabacterium</taxon>
    </lineage>
</organism>
<feature type="domain" description="SAF" evidence="5">
    <location>
        <begin position="123"/>
        <end position="185"/>
    </location>
</feature>
<dbReference type="AlphaFoldDB" id="A0A4Q9H5I7"/>
<keyword evidence="6" id="KW-0969">Cilium</keyword>
<dbReference type="InterPro" id="IPR013974">
    <property type="entry name" value="SAF"/>
</dbReference>
<dbReference type="CDD" id="cd11614">
    <property type="entry name" value="SAF_CpaB_FlgA_like"/>
    <property type="match status" value="1"/>
</dbReference>
<keyword evidence="6" id="KW-0966">Cell projection</keyword>
<keyword evidence="7" id="KW-1185">Reference proteome</keyword>
<dbReference type="Gene3D" id="3.90.1210.10">
    <property type="entry name" value="Antifreeze-like/N-acetylneuraminic acid synthase C-terminal domain"/>
    <property type="match status" value="1"/>
</dbReference>
<keyword evidence="2 4" id="KW-0732">Signal</keyword>
<sequence>MSEHLRISAAVLLAWCLLCLLALWAQPAHAQDLRAELDALIKGQVDTVAQTVQPAGPKGQKSPRVEVTLGELDPRLKLAPCDKVRAYLPEGTRLWGRAKVGMRCEQGAVRWNVYWPVQVKVWAAAVVAVVPLKPGQPIQAADVRLGETDLASSASPAFQRVEDVVGRSLVRPVDPGESVRQDDLRQRRWFAAGDPVTVQVRGPGFAASAEGLAISHGDEGQCARIRFENGRIICGRPVAERMAEVLL</sequence>
<dbReference type="OrthoDB" id="8561436at2"/>
<reference evidence="6 7" key="1">
    <citation type="submission" date="2019-02" db="EMBL/GenBank/DDBJ databases">
        <title>Aquabacterium sp. strain KMB7.</title>
        <authorList>
            <person name="Chen W.-M."/>
        </authorList>
    </citation>
    <scope>NUCLEOTIDE SEQUENCE [LARGE SCALE GENOMIC DNA]</scope>
    <source>
        <strain evidence="6 7">KMB7</strain>
    </source>
</reference>
<feature type="chain" id="PRO_5020821791" description="Flagella basal body P-ring formation protein FlgA" evidence="4">
    <location>
        <begin position="31"/>
        <end position="247"/>
    </location>
</feature>
<evidence type="ECO:0000256" key="4">
    <source>
        <dbReference type="RuleBase" id="RU362063"/>
    </source>
</evidence>
<dbReference type="InterPro" id="IPR017585">
    <property type="entry name" value="SAF_FlgA"/>
</dbReference>
<dbReference type="SMART" id="SM00858">
    <property type="entry name" value="SAF"/>
    <property type="match status" value="1"/>
</dbReference>
<dbReference type="PANTHER" id="PTHR36307">
    <property type="entry name" value="FLAGELLA BASAL BODY P-RING FORMATION PROTEIN FLGA"/>
    <property type="match status" value="1"/>
</dbReference>
<dbReference type="Pfam" id="PF17656">
    <property type="entry name" value="ChapFlgA_N"/>
    <property type="match status" value="1"/>
</dbReference>
<dbReference type="InterPro" id="IPR041231">
    <property type="entry name" value="FlgA_N"/>
</dbReference>
<dbReference type="GO" id="GO:0042597">
    <property type="term" value="C:periplasmic space"/>
    <property type="evidence" value="ECO:0007669"/>
    <property type="project" value="UniProtKB-SubCell"/>
</dbReference>
<dbReference type="RefSeq" id="WP_130966918.1">
    <property type="nucleotide sequence ID" value="NZ_SIXI01000002.1"/>
</dbReference>
<comment type="function">
    <text evidence="4">Involved in the assembly process of the P-ring formation. It may associate with FlgF on the rod constituting a structure essential for the P-ring assembly or may act as a modulator protein for the P-ring assembly.</text>
</comment>
<dbReference type="InterPro" id="IPR039246">
    <property type="entry name" value="Flagellar_FlgA"/>
</dbReference>
<dbReference type="Gene3D" id="2.30.30.760">
    <property type="match status" value="1"/>
</dbReference>
<keyword evidence="6" id="KW-0282">Flagellum</keyword>
<gene>
    <name evidence="6" type="primary">flgA</name>
    <name evidence="6" type="ORF">EYS42_05900</name>
</gene>
<comment type="caution">
    <text evidence="6">The sequence shown here is derived from an EMBL/GenBank/DDBJ whole genome shotgun (WGS) entry which is preliminary data.</text>
</comment>
<evidence type="ECO:0000313" key="7">
    <source>
        <dbReference type="Proteomes" id="UP000292120"/>
    </source>
</evidence>
<name>A0A4Q9H5I7_9BURK</name>
<dbReference type="GO" id="GO:0044780">
    <property type="term" value="P:bacterial-type flagellum assembly"/>
    <property type="evidence" value="ECO:0007669"/>
    <property type="project" value="InterPro"/>
</dbReference>
<dbReference type="PANTHER" id="PTHR36307:SF1">
    <property type="entry name" value="FLAGELLA BASAL BODY P-RING FORMATION PROTEIN FLGA"/>
    <property type="match status" value="1"/>
</dbReference>
<keyword evidence="4" id="KW-1005">Bacterial flagellum biogenesis</keyword>
<evidence type="ECO:0000259" key="5">
    <source>
        <dbReference type="SMART" id="SM00858"/>
    </source>
</evidence>
<proteinExistence type="inferred from homology"/>
<evidence type="ECO:0000313" key="6">
    <source>
        <dbReference type="EMBL" id="TBO32707.1"/>
    </source>
</evidence>
<comment type="subcellular location">
    <subcellularLocation>
        <location evidence="1 4">Periplasm</location>
    </subcellularLocation>
</comment>
<dbReference type="NCBIfam" id="TIGR03170">
    <property type="entry name" value="flgA_cterm"/>
    <property type="match status" value="1"/>
</dbReference>
<accession>A0A4Q9H5I7</accession>
<dbReference type="EMBL" id="SIXI01000002">
    <property type="protein sequence ID" value="TBO32707.1"/>
    <property type="molecule type" value="Genomic_DNA"/>
</dbReference>
<keyword evidence="3 4" id="KW-0574">Periplasm</keyword>